<accession>A0ABW4ZBM3</accession>
<dbReference type="Gene3D" id="1.25.40.10">
    <property type="entry name" value="Tetratricopeptide repeat domain"/>
    <property type="match status" value="1"/>
</dbReference>
<sequence length="568" mass="64992">MMNPYQSPRMEHFRHRIPPLYYLLSPFLLPKWLLWRFDVWCEEHAVGIRIREFFYKLTLPIRSVWSFLQAWAESRSYKKLLIASPVLIGAFVGFTVYFINANKNRGQAFDGYYESALEAMGQGDYKQADFLFAKLIHHPSYQDNDQVTFRAMLAANANGNVTRAKALRDKLLDEREYEPAKRWVAENAIKRGQLTQQEADALLAMARAMVEEHPDASYAGYWKMTLARLLLSVKKPLDAVEVLKGEEKLEPEAWLLLAQAYQAAGDSEMSKRELREMVDYLGRFDPQNDRYIREKVEGLATLAGLSLDQEESRQLMEEAVGIIEGKRQLAIDRSTYDAWLSEIRLRLFRLLLQMNEPELRVEAFQHLEKVIQAREPNYRVGEALNGVIDTSSGYSLLTGQIMEVVVRSGGSAAHLAMALDAWVGGNRSKTEFHLKLARAIHPNATVAARYAATSAARSSDPNQLDLNLFRGDNRSTYQRSLDLLGLILVVDPEQSINVAFDRCYIYSLRQSWSEVINLLEPNIAQFKGQDLVQAYEWLMRANSQLGEEDNAEVYQRAMLGAMQKLKDK</sequence>
<dbReference type="RefSeq" id="WP_377087232.1">
    <property type="nucleotide sequence ID" value="NZ_JBHSJL010000014.1"/>
</dbReference>
<feature type="transmembrane region" description="Helical" evidence="1">
    <location>
        <begin position="80"/>
        <end position="99"/>
    </location>
</feature>
<dbReference type="EMBL" id="JBHUJB010000035">
    <property type="protein sequence ID" value="MFD2158941.1"/>
    <property type="molecule type" value="Genomic_DNA"/>
</dbReference>
<keyword evidence="1" id="KW-1133">Transmembrane helix</keyword>
<proteinExistence type="predicted"/>
<comment type="caution">
    <text evidence="2">The sequence shown here is derived from an EMBL/GenBank/DDBJ whole genome shotgun (WGS) entry which is preliminary data.</text>
</comment>
<gene>
    <name evidence="2" type="ORF">ACFSW8_08535</name>
</gene>
<evidence type="ECO:0000256" key="1">
    <source>
        <dbReference type="SAM" id="Phobius"/>
    </source>
</evidence>
<evidence type="ECO:0000313" key="2">
    <source>
        <dbReference type="EMBL" id="MFD2158941.1"/>
    </source>
</evidence>
<dbReference type="InterPro" id="IPR011990">
    <property type="entry name" value="TPR-like_helical_dom_sf"/>
</dbReference>
<evidence type="ECO:0000313" key="3">
    <source>
        <dbReference type="Proteomes" id="UP001597389"/>
    </source>
</evidence>
<keyword evidence="3" id="KW-1185">Reference proteome</keyword>
<reference evidence="3" key="1">
    <citation type="journal article" date="2019" name="Int. J. Syst. Evol. Microbiol.">
        <title>The Global Catalogue of Microorganisms (GCM) 10K type strain sequencing project: providing services to taxonomists for standard genome sequencing and annotation.</title>
        <authorList>
            <consortium name="The Broad Institute Genomics Platform"/>
            <consortium name="The Broad Institute Genome Sequencing Center for Infectious Disease"/>
            <person name="Wu L."/>
            <person name="Ma J."/>
        </authorList>
    </citation>
    <scope>NUCLEOTIDE SEQUENCE [LARGE SCALE GENOMIC DNA]</scope>
    <source>
        <strain evidence="3">CCUG 57942</strain>
    </source>
</reference>
<protein>
    <submittedName>
        <fullName evidence="2">Tetratricopeptide repeat protein</fullName>
    </submittedName>
</protein>
<dbReference type="Proteomes" id="UP001597389">
    <property type="component" value="Unassembled WGS sequence"/>
</dbReference>
<keyword evidence="1" id="KW-0812">Transmembrane</keyword>
<name>A0ABW4ZBM3_9BACT</name>
<keyword evidence="1" id="KW-0472">Membrane</keyword>
<organism evidence="2 3">
    <name type="scientific">Rubritalea tangerina</name>
    <dbReference type="NCBI Taxonomy" id="430798"/>
    <lineage>
        <taxon>Bacteria</taxon>
        <taxon>Pseudomonadati</taxon>
        <taxon>Verrucomicrobiota</taxon>
        <taxon>Verrucomicrobiia</taxon>
        <taxon>Verrucomicrobiales</taxon>
        <taxon>Rubritaleaceae</taxon>
        <taxon>Rubritalea</taxon>
    </lineage>
</organism>